<comment type="function">
    <text evidence="13">Catalyzes the oxidation of cysteine to cysteine sulfinic acid with addition of molecular dioxygen.</text>
</comment>
<evidence type="ECO:0000256" key="10">
    <source>
        <dbReference type="ARBA" id="ARBA00023004"/>
    </source>
</evidence>
<feature type="coiled-coil region" evidence="14">
    <location>
        <begin position="196"/>
        <end position="251"/>
    </location>
</feature>
<name>A0ABN7SZ79_OIKDI</name>
<dbReference type="EMBL" id="OU015566">
    <property type="protein sequence ID" value="CAG5107443.1"/>
    <property type="molecule type" value="Genomic_DNA"/>
</dbReference>
<protein>
    <recommendedName>
        <fullName evidence="5">Cysteine dioxygenase type 1</fullName>
        <ecNumber evidence="4">1.13.11.20</ecNumber>
    </recommendedName>
    <alternativeName>
        <fullName evidence="12">Cysteine dioxygenase type I</fullName>
    </alternativeName>
</protein>
<comment type="similarity">
    <text evidence="3">Belongs to the cysteine dioxygenase family.</text>
</comment>
<evidence type="ECO:0000256" key="4">
    <source>
        <dbReference type="ARBA" id="ARBA00013133"/>
    </source>
</evidence>
<comment type="catalytic activity">
    <reaction evidence="11">
        <text>L-cysteine + O2 = 3-sulfino-L-alanine + H(+)</text>
        <dbReference type="Rhea" id="RHEA:20441"/>
        <dbReference type="ChEBI" id="CHEBI:15378"/>
        <dbReference type="ChEBI" id="CHEBI:15379"/>
        <dbReference type="ChEBI" id="CHEBI:35235"/>
        <dbReference type="ChEBI" id="CHEBI:61085"/>
        <dbReference type="EC" id="1.13.11.20"/>
    </reaction>
    <physiologicalReaction direction="left-to-right" evidence="11">
        <dbReference type="Rhea" id="RHEA:20442"/>
    </physiologicalReaction>
</comment>
<dbReference type="PROSITE" id="PS50217">
    <property type="entry name" value="BZIP"/>
    <property type="match status" value="1"/>
</dbReference>
<keyword evidence="7" id="KW-0883">Thioether bond</keyword>
<evidence type="ECO:0000256" key="3">
    <source>
        <dbReference type="ARBA" id="ARBA00006622"/>
    </source>
</evidence>
<evidence type="ECO:0000256" key="8">
    <source>
        <dbReference type="ARBA" id="ARBA00022964"/>
    </source>
</evidence>
<evidence type="ECO:0000256" key="6">
    <source>
        <dbReference type="ARBA" id="ARBA00022723"/>
    </source>
</evidence>
<evidence type="ECO:0000313" key="16">
    <source>
        <dbReference type="EMBL" id="CAG5107443.1"/>
    </source>
</evidence>
<dbReference type="Gene3D" id="2.60.120.10">
    <property type="entry name" value="Jelly Rolls"/>
    <property type="match status" value="1"/>
</dbReference>
<dbReference type="CDD" id="cd10548">
    <property type="entry name" value="cupin_CDO"/>
    <property type="match status" value="1"/>
</dbReference>
<evidence type="ECO:0000256" key="11">
    <source>
        <dbReference type="ARBA" id="ARBA00024284"/>
    </source>
</evidence>
<feature type="domain" description="BZIP" evidence="15">
    <location>
        <begin position="188"/>
        <end position="248"/>
    </location>
</feature>
<dbReference type="PANTHER" id="PTHR12918:SF1">
    <property type="entry name" value="CYSTEINE DIOXYGENASE TYPE 1"/>
    <property type="match status" value="1"/>
</dbReference>
<dbReference type="SUPFAM" id="SSF51182">
    <property type="entry name" value="RmlC-like cupins"/>
    <property type="match status" value="1"/>
</dbReference>
<evidence type="ECO:0000313" key="17">
    <source>
        <dbReference type="Proteomes" id="UP001158576"/>
    </source>
</evidence>
<dbReference type="Pfam" id="PF05995">
    <property type="entry name" value="CDO_I"/>
    <property type="match status" value="1"/>
</dbReference>
<keyword evidence="9" id="KW-0560">Oxidoreductase</keyword>
<dbReference type="EC" id="1.13.11.20" evidence="4"/>
<sequence>MTDVLPPSTIQDLITGLNQLIRAEIPLDKKAQIIVEYFKSYKNNDWEKYAFWDDFRYTRNLIEEIDGCYSLILMCWPEGSASRIHDHPNADCIMAYRHLIKVQPCEETTATKGDVLHMNDSMGVHRVENASSSERAATLHFYFPCIHECLIFAEDTGKSTKKKVKRVRPGIKPKKSDKELTKEELAVRERRRKRNKEAAARKRREFKENVAKYEAQIKNLEADNNNIVNELAEMKEQIRKMNAALQNHSCAEHQQFFPAETSFYGGLTEAFEENQAPDDQKQPATPEKMAVPMSIFDEFGIFVDDLCSKEHVAPANNGSQQKSYSDIGEILGFDVASKMPAMQANPPSYEETQQMFFSHPCVNEMSAMELENLFA</sequence>
<reference evidence="16 17" key="1">
    <citation type="submission" date="2021-04" db="EMBL/GenBank/DDBJ databases">
        <authorList>
            <person name="Bliznina A."/>
        </authorList>
    </citation>
    <scope>NUCLEOTIDE SEQUENCE [LARGE SCALE GENOMIC DNA]</scope>
</reference>
<dbReference type="Proteomes" id="UP001158576">
    <property type="component" value="Chromosome 1"/>
</dbReference>
<evidence type="ECO:0000256" key="14">
    <source>
        <dbReference type="SAM" id="Coils"/>
    </source>
</evidence>
<dbReference type="InterPro" id="IPR010300">
    <property type="entry name" value="CDO_1"/>
</dbReference>
<proteinExistence type="inferred from homology"/>
<evidence type="ECO:0000259" key="15">
    <source>
        <dbReference type="PROSITE" id="PS50217"/>
    </source>
</evidence>
<keyword evidence="10" id="KW-0408">Iron</keyword>
<keyword evidence="14" id="KW-0175">Coiled coil</keyword>
<accession>A0ABN7SZ79</accession>
<evidence type="ECO:0000256" key="7">
    <source>
        <dbReference type="ARBA" id="ARBA00022784"/>
    </source>
</evidence>
<keyword evidence="6" id="KW-0479">Metal-binding</keyword>
<evidence type="ECO:0000256" key="9">
    <source>
        <dbReference type="ARBA" id="ARBA00023002"/>
    </source>
</evidence>
<gene>
    <name evidence="16" type="ORF">OKIOD_LOCUS12088</name>
</gene>
<organism evidence="16 17">
    <name type="scientific">Oikopleura dioica</name>
    <name type="common">Tunicate</name>
    <dbReference type="NCBI Taxonomy" id="34765"/>
    <lineage>
        <taxon>Eukaryota</taxon>
        <taxon>Metazoa</taxon>
        <taxon>Chordata</taxon>
        <taxon>Tunicata</taxon>
        <taxon>Appendicularia</taxon>
        <taxon>Copelata</taxon>
        <taxon>Oikopleuridae</taxon>
        <taxon>Oikopleura</taxon>
    </lineage>
</organism>
<dbReference type="PANTHER" id="PTHR12918">
    <property type="entry name" value="CYSTEINE DIOXYGENASE"/>
    <property type="match status" value="1"/>
</dbReference>
<dbReference type="InterPro" id="IPR004827">
    <property type="entry name" value="bZIP"/>
</dbReference>
<comment type="pathway">
    <text evidence="2">Organosulfur biosynthesis; taurine biosynthesis; hypotaurine from L-cysteine: step 1/2.</text>
</comment>
<dbReference type="InterPro" id="IPR014710">
    <property type="entry name" value="RmlC-like_jellyroll"/>
</dbReference>
<evidence type="ECO:0000256" key="1">
    <source>
        <dbReference type="ARBA" id="ARBA00001967"/>
    </source>
</evidence>
<evidence type="ECO:0000256" key="13">
    <source>
        <dbReference type="ARBA" id="ARBA00033725"/>
    </source>
</evidence>
<keyword evidence="17" id="KW-1185">Reference proteome</keyword>
<evidence type="ECO:0000256" key="5">
    <source>
        <dbReference type="ARBA" id="ARBA00016191"/>
    </source>
</evidence>
<dbReference type="InterPro" id="IPR011051">
    <property type="entry name" value="RmlC_Cupin_sf"/>
</dbReference>
<keyword evidence="8" id="KW-0223">Dioxygenase</keyword>
<evidence type="ECO:0000256" key="2">
    <source>
        <dbReference type="ARBA" id="ARBA00004759"/>
    </source>
</evidence>
<evidence type="ECO:0000256" key="12">
    <source>
        <dbReference type="ARBA" id="ARBA00031614"/>
    </source>
</evidence>
<dbReference type="Gene3D" id="1.20.5.170">
    <property type="match status" value="1"/>
</dbReference>
<comment type="cofactor">
    <cofactor evidence="1">
        <name>Ni(2+)</name>
        <dbReference type="ChEBI" id="CHEBI:49786"/>
    </cofactor>
</comment>